<evidence type="ECO:0000313" key="1">
    <source>
        <dbReference type="EMBL" id="GFN89976.1"/>
    </source>
</evidence>
<accession>A0AAV3Z601</accession>
<sequence length="108" mass="12424">MFYADGLCGIGLQGSWIQVFDVTSDLLIWHQPQSRNATQLVWRRYELYYNLGGVNLLNGTDFALLTLYMRVRSPTNVVATIIFYEYSKIPKCESKSLTPPLRSARLCR</sequence>
<reference evidence="1 2" key="1">
    <citation type="journal article" date="2021" name="Elife">
        <title>Chloroplast acquisition without the gene transfer in kleptoplastic sea slugs, Plakobranchus ocellatus.</title>
        <authorList>
            <person name="Maeda T."/>
            <person name="Takahashi S."/>
            <person name="Yoshida T."/>
            <person name="Shimamura S."/>
            <person name="Takaki Y."/>
            <person name="Nagai Y."/>
            <person name="Toyoda A."/>
            <person name="Suzuki Y."/>
            <person name="Arimoto A."/>
            <person name="Ishii H."/>
            <person name="Satoh N."/>
            <person name="Nishiyama T."/>
            <person name="Hasebe M."/>
            <person name="Maruyama T."/>
            <person name="Minagawa J."/>
            <person name="Obokata J."/>
            <person name="Shigenobu S."/>
        </authorList>
    </citation>
    <scope>NUCLEOTIDE SEQUENCE [LARGE SCALE GENOMIC DNA]</scope>
</reference>
<protein>
    <submittedName>
        <fullName evidence="1">Uncharacterized protein</fullName>
    </submittedName>
</protein>
<dbReference type="Proteomes" id="UP000735302">
    <property type="component" value="Unassembled WGS sequence"/>
</dbReference>
<keyword evidence="2" id="KW-1185">Reference proteome</keyword>
<organism evidence="1 2">
    <name type="scientific">Plakobranchus ocellatus</name>
    <dbReference type="NCBI Taxonomy" id="259542"/>
    <lineage>
        <taxon>Eukaryota</taxon>
        <taxon>Metazoa</taxon>
        <taxon>Spiralia</taxon>
        <taxon>Lophotrochozoa</taxon>
        <taxon>Mollusca</taxon>
        <taxon>Gastropoda</taxon>
        <taxon>Heterobranchia</taxon>
        <taxon>Euthyneura</taxon>
        <taxon>Panpulmonata</taxon>
        <taxon>Sacoglossa</taxon>
        <taxon>Placobranchoidea</taxon>
        <taxon>Plakobranchidae</taxon>
        <taxon>Plakobranchus</taxon>
    </lineage>
</organism>
<proteinExistence type="predicted"/>
<dbReference type="AlphaFoldDB" id="A0AAV3Z601"/>
<gene>
    <name evidence="1" type="ORF">PoB_001648200</name>
</gene>
<name>A0AAV3Z601_9GAST</name>
<comment type="caution">
    <text evidence="1">The sequence shown here is derived from an EMBL/GenBank/DDBJ whole genome shotgun (WGS) entry which is preliminary data.</text>
</comment>
<dbReference type="EMBL" id="BLXT01001969">
    <property type="protein sequence ID" value="GFN89976.1"/>
    <property type="molecule type" value="Genomic_DNA"/>
</dbReference>
<evidence type="ECO:0000313" key="2">
    <source>
        <dbReference type="Proteomes" id="UP000735302"/>
    </source>
</evidence>